<evidence type="ECO:0000313" key="10">
    <source>
        <dbReference type="EMBL" id="GGC91145.1"/>
    </source>
</evidence>
<organism evidence="10 11">
    <name type="scientific">Tersicoccus solisilvae</name>
    <dbReference type="NCBI Taxonomy" id="1882339"/>
    <lineage>
        <taxon>Bacteria</taxon>
        <taxon>Bacillati</taxon>
        <taxon>Actinomycetota</taxon>
        <taxon>Actinomycetes</taxon>
        <taxon>Micrococcales</taxon>
        <taxon>Micrococcaceae</taxon>
        <taxon>Tersicoccus</taxon>
    </lineage>
</organism>
<gene>
    <name evidence="5 10" type="primary">xseA</name>
    <name evidence="10" type="ORF">GCM10011512_17730</name>
</gene>
<evidence type="ECO:0000256" key="5">
    <source>
        <dbReference type="HAMAP-Rule" id="MF_00378"/>
    </source>
</evidence>
<dbReference type="HAMAP" id="MF_00378">
    <property type="entry name" value="Exonuc_7_L"/>
    <property type="match status" value="1"/>
</dbReference>
<proteinExistence type="inferred from homology"/>
<dbReference type="CDD" id="cd04489">
    <property type="entry name" value="ExoVII_LU_OBF"/>
    <property type="match status" value="1"/>
</dbReference>
<protein>
    <recommendedName>
        <fullName evidence="5">Exodeoxyribonuclease 7 large subunit</fullName>
        <ecNumber evidence="5">3.1.11.6</ecNumber>
    </recommendedName>
    <alternativeName>
        <fullName evidence="5">Exodeoxyribonuclease VII large subunit</fullName>
        <shortName evidence="5">Exonuclease VII large subunit</shortName>
    </alternativeName>
</protein>
<comment type="caution">
    <text evidence="10">The sequence shown here is derived from an EMBL/GenBank/DDBJ whole genome shotgun (WGS) entry which is preliminary data.</text>
</comment>
<reference evidence="11" key="1">
    <citation type="journal article" date="2019" name="Int. J. Syst. Evol. Microbiol.">
        <title>The Global Catalogue of Microorganisms (GCM) 10K type strain sequencing project: providing services to taxonomists for standard genome sequencing and annotation.</title>
        <authorList>
            <consortium name="The Broad Institute Genomics Platform"/>
            <consortium name="The Broad Institute Genome Sequencing Center for Infectious Disease"/>
            <person name="Wu L."/>
            <person name="Ma J."/>
        </authorList>
    </citation>
    <scope>NUCLEOTIDE SEQUENCE [LARGE SCALE GENOMIC DNA]</scope>
    <source>
        <strain evidence="11">CGMCC 1.15480</strain>
    </source>
</reference>
<feature type="domain" description="Exonuclease VII large subunit C-terminal" evidence="8">
    <location>
        <begin position="189"/>
        <end position="411"/>
    </location>
</feature>
<dbReference type="InterPro" id="IPR003753">
    <property type="entry name" value="Exonuc_VII_L"/>
</dbReference>
<keyword evidence="11" id="KW-1185">Reference proteome</keyword>
<keyword evidence="4 5" id="KW-0269">Exonuclease</keyword>
<dbReference type="Pfam" id="PF13742">
    <property type="entry name" value="tRNA_anti_2"/>
    <property type="match status" value="1"/>
</dbReference>
<comment type="subcellular location">
    <subcellularLocation>
        <location evidence="5 6">Cytoplasm</location>
    </subcellularLocation>
</comment>
<dbReference type="EC" id="3.1.11.6" evidence="5"/>
<comment type="catalytic activity">
    <reaction evidence="5 6">
        <text>Exonucleolytic cleavage in either 5'- to 3'- or 3'- to 5'-direction to yield nucleoside 5'-phosphates.</text>
        <dbReference type="EC" id="3.1.11.6"/>
    </reaction>
</comment>
<evidence type="ECO:0000256" key="7">
    <source>
        <dbReference type="SAM" id="MobiDB-lite"/>
    </source>
</evidence>
<feature type="compositionally biased region" description="Low complexity" evidence="7">
    <location>
        <begin position="59"/>
        <end position="70"/>
    </location>
</feature>
<evidence type="ECO:0000313" key="11">
    <source>
        <dbReference type="Proteomes" id="UP000597761"/>
    </source>
</evidence>
<name>A0ABQ1P8V0_9MICC</name>
<dbReference type="InterPro" id="IPR020579">
    <property type="entry name" value="Exonuc_VII_lsu_C"/>
</dbReference>
<keyword evidence="1 5" id="KW-0963">Cytoplasm</keyword>
<dbReference type="InterPro" id="IPR025824">
    <property type="entry name" value="OB-fold_nuc-bd_dom"/>
</dbReference>
<dbReference type="EMBL" id="BMJI01000009">
    <property type="protein sequence ID" value="GGC91145.1"/>
    <property type="molecule type" value="Genomic_DNA"/>
</dbReference>
<evidence type="ECO:0000256" key="4">
    <source>
        <dbReference type="ARBA" id="ARBA00022839"/>
    </source>
</evidence>
<keyword evidence="3 5" id="KW-0378">Hydrolase</keyword>
<accession>A0ABQ1P8V0</accession>
<dbReference type="Proteomes" id="UP000597761">
    <property type="component" value="Unassembled WGS sequence"/>
</dbReference>
<dbReference type="PANTHER" id="PTHR30008">
    <property type="entry name" value="EXODEOXYRIBONUCLEASE 7 LARGE SUBUNIT"/>
    <property type="match status" value="1"/>
</dbReference>
<evidence type="ECO:0000259" key="8">
    <source>
        <dbReference type="Pfam" id="PF02601"/>
    </source>
</evidence>
<evidence type="ECO:0000259" key="9">
    <source>
        <dbReference type="Pfam" id="PF13742"/>
    </source>
</evidence>
<keyword evidence="2 5" id="KW-0540">Nuclease</keyword>
<feature type="compositionally biased region" description="Low complexity" evidence="7">
    <location>
        <begin position="23"/>
        <end position="34"/>
    </location>
</feature>
<comment type="similarity">
    <text evidence="5 6">Belongs to the XseA family.</text>
</comment>
<feature type="domain" description="OB-fold nucleic acid binding" evidence="9">
    <location>
        <begin position="75"/>
        <end position="166"/>
    </location>
</feature>
<feature type="region of interest" description="Disordered" evidence="7">
    <location>
        <begin position="1"/>
        <end position="70"/>
    </location>
</feature>
<sequence>MSQSRWSEPEAAAGPPRTGGPGAVAVVDGVTVTGIEPADPSGNAPSVEPPSDRPGGPGTLPATAAETTAESPWPLRVLSQKLKTYIDRAPFAWVEGQVIELNRRANVTYLTLRDTDAEVSFSVAVLGRVLDQMPVPLERGARVVAQLKADFWMKTGRLSMQTRDIRPVGLGDLLARIERLRHALAAEGLFAPERKRPLPRLPHRIGLITGRNSDAEKDVLRNAALRWPAVQFEIREVAVQGVTAVAQIGAALRELDEHPEVDVIVIARGGGSLEDLLPFSNEDLVRAVSAARTPVVSAIGHEADRPILDDVADLRASTPTDAAKRIVPDVAEELQRIRQARQVLDRSVRALLHRETDRLAALRSRPVMLRPEVMLTARAEDVERMRHRARRSAETAVGRATDRIAHLRAQMRSLSPQNTLDRGYAVVQLADGSVVRASTQTRPDDRVRIRVAAGEIGARVFAIKEPDDVPRTPGESDE</sequence>
<evidence type="ECO:0000256" key="2">
    <source>
        <dbReference type="ARBA" id="ARBA00022722"/>
    </source>
</evidence>
<evidence type="ECO:0000256" key="1">
    <source>
        <dbReference type="ARBA" id="ARBA00022490"/>
    </source>
</evidence>
<evidence type="ECO:0000256" key="3">
    <source>
        <dbReference type="ARBA" id="ARBA00022801"/>
    </source>
</evidence>
<dbReference type="NCBIfam" id="TIGR00237">
    <property type="entry name" value="xseA"/>
    <property type="match status" value="1"/>
</dbReference>
<evidence type="ECO:0000256" key="6">
    <source>
        <dbReference type="RuleBase" id="RU004355"/>
    </source>
</evidence>
<dbReference type="Pfam" id="PF02601">
    <property type="entry name" value="Exonuc_VII_L"/>
    <property type="match status" value="1"/>
</dbReference>
<dbReference type="PANTHER" id="PTHR30008:SF0">
    <property type="entry name" value="EXODEOXYRIBONUCLEASE 7 LARGE SUBUNIT"/>
    <property type="match status" value="1"/>
</dbReference>
<comment type="function">
    <text evidence="5">Bidirectionally degrades single-stranded DNA into large acid-insoluble oligonucleotides, which are then degraded further into small acid-soluble oligonucleotides.</text>
</comment>
<comment type="subunit">
    <text evidence="5">Heterooligomer composed of large and small subunits.</text>
</comment>